<dbReference type="Gene3D" id="1.10.530.10">
    <property type="match status" value="1"/>
</dbReference>
<proteinExistence type="predicted"/>
<name>A0A1Y0E7I1_9RHOB</name>
<dbReference type="Proteomes" id="UP000195273">
    <property type="component" value="Chromosome"/>
</dbReference>
<dbReference type="AlphaFoldDB" id="A0A1Y0E7I1"/>
<accession>A0A1Y0E7I1</accession>
<dbReference type="InterPro" id="IPR023346">
    <property type="entry name" value="Lysozyme-like_dom_sf"/>
</dbReference>
<keyword evidence="3" id="KW-1185">Reference proteome</keyword>
<gene>
    <name evidence="2" type="ORF">LOKVESSMR4R_00011</name>
</gene>
<evidence type="ECO:0000313" key="3">
    <source>
        <dbReference type="Proteomes" id="UP000195273"/>
    </source>
</evidence>
<organism evidence="2 3">
    <name type="scientific">Yoonia vestfoldensis</name>
    <dbReference type="NCBI Taxonomy" id="245188"/>
    <lineage>
        <taxon>Bacteria</taxon>
        <taxon>Pseudomonadati</taxon>
        <taxon>Pseudomonadota</taxon>
        <taxon>Alphaproteobacteria</taxon>
        <taxon>Rhodobacterales</taxon>
        <taxon>Paracoccaceae</taxon>
        <taxon>Yoonia</taxon>
    </lineage>
</organism>
<evidence type="ECO:0000256" key="1">
    <source>
        <dbReference type="SAM" id="SignalP"/>
    </source>
</evidence>
<dbReference type="OrthoDB" id="7851400at2"/>
<evidence type="ECO:0000313" key="2">
    <source>
        <dbReference type="EMBL" id="ART99359.1"/>
    </source>
</evidence>
<dbReference type="KEGG" id="lvs:LOKVESSMR4R_00011"/>
<sequence length="229" mass="25013">MKLFLKTVALSAVLGTVSAGAVVANNVTASPEQVRSFIRHHEATSNYDRYYAGIPTSPPRPLTQMTVGEVMAWQDSLRNVRSTAVGAYQIIKNTLRMLVRDNGIDRNALFDKTMQDHLADLLLAECEAQRRSVTAYGNCIARIWAAFPLLSGPEQGKSVYHGIAGNRALTTPQNVVAMLGGDGGILTPLPDGGASVLTYRERVAHFREKLESERREAGALVWNNTPYSN</sequence>
<dbReference type="SUPFAM" id="SSF53955">
    <property type="entry name" value="Lysozyme-like"/>
    <property type="match status" value="1"/>
</dbReference>
<keyword evidence="1" id="KW-0732">Signal</keyword>
<feature type="signal peptide" evidence="1">
    <location>
        <begin position="1"/>
        <end position="21"/>
    </location>
</feature>
<protein>
    <submittedName>
        <fullName evidence="2">Uncharacterized protein</fullName>
    </submittedName>
</protein>
<dbReference type="EMBL" id="CP021431">
    <property type="protein sequence ID" value="ART99359.1"/>
    <property type="molecule type" value="Genomic_DNA"/>
</dbReference>
<feature type="chain" id="PRO_5012259708" evidence="1">
    <location>
        <begin position="22"/>
        <end position="229"/>
    </location>
</feature>
<reference evidence="2 3" key="1">
    <citation type="submission" date="2017-05" db="EMBL/GenBank/DDBJ databases">
        <title>Genome Sequence of Loktanella vestfoldensis Strain SMR4r Isolated from a Culture of the Diatom Skeletonema marinoi.</title>
        <authorList>
            <person name="Topel M."/>
            <person name="Pinder M.I.M."/>
            <person name="Johansson O.N."/>
            <person name="Kourtchenko O."/>
            <person name="Godhe A."/>
            <person name="Clarke A.K."/>
        </authorList>
    </citation>
    <scope>NUCLEOTIDE SEQUENCE [LARGE SCALE GENOMIC DNA]</scope>
    <source>
        <strain evidence="2 3">SMR4r</strain>
    </source>
</reference>
<dbReference type="RefSeq" id="WP_157898072.1">
    <property type="nucleotide sequence ID" value="NZ_CP021431.1"/>
</dbReference>